<organism evidence="1 2">
    <name type="scientific">Manihot esculenta</name>
    <name type="common">Cassava</name>
    <name type="synonym">Jatropha manihot</name>
    <dbReference type="NCBI Taxonomy" id="3983"/>
    <lineage>
        <taxon>Eukaryota</taxon>
        <taxon>Viridiplantae</taxon>
        <taxon>Streptophyta</taxon>
        <taxon>Embryophyta</taxon>
        <taxon>Tracheophyta</taxon>
        <taxon>Spermatophyta</taxon>
        <taxon>Magnoliopsida</taxon>
        <taxon>eudicotyledons</taxon>
        <taxon>Gunneridae</taxon>
        <taxon>Pentapetalae</taxon>
        <taxon>rosids</taxon>
        <taxon>fabids</taxon>
        <taxon>Malpighiales</taxon>
        <taxon>Euphorbiaceae</taxon>
        <taxon>Crotonoideae</taxon>
        <taxon>Manihoteae</taxon>
        <taxon>Manihot</taxon>
    </lineage>
</organism>
<evidence type="ECO:0000313" key="2">
    <source>
        <dbReference type="Proteomes" id="UP000091857"/>
    </source>
</evidence>
<proteinExistence type="predicted"/>
<keyword evidence="2" id="KW-1185">Reference proteome</keyword>
<accession>A0ACB7HTT8</accession>
<name>A0ACB7HTT8_MANES</name>
<sequence length="288" mass="32586">MGSEKSKILIIGATGYIGEYMVKASLSMAYPTYAYVRPLKASDTHYSSKLQLHRQFQSMGVTVFQGELDEHEKLVSVLKQVDVVISTLAVPQYLDQLKIISAMKKAGNIKRFVPSEFGNEVDRVSGLPPFEAILANKRRIRRATEVAGVPYTYISANSFAAYFINYLLRPYEKTDQFIVYGKGDAMGNIISQLDLISRWEKKTGRTFKKMHIPEEEIVKLSETLTFPGNIPVSILHNIFIKGDQMSFKLTAEDLEASKLYSDYMYTSIDKLLDRCLINPPKPKRVAFA</sequence>
<gene>
    <name evidence="1" type="ORF">MANES_04G049500v8</name>
</gene>
<dbReference type="EMBL" id="CM004390">
    <property type="protein sequence ID" value="KAG8655536.1"/>
    <property type="molecule type" value="Genomic_DNA"/>
</dbReference>
<evidence type="ECO:0000313" key="1">
    <source>
        <dbReference type="EMBL" id="KAG8655536.1"/>
    </source>
</evidence>
<reference evidence="2" key="1">
    <citation type="journal article" date="2016" name="Nat. Biotechnol.">
        <title>Sequencing wild and cultivated cassava and related species reveals extensive interspecific hybridization and genetic diversity.</title>
        <authorList>
            <person name="Bredeson J.V."/>
            <person name="Lyons J.B."/>
            <person name="Prochnik S.E."/>
            <person name="Wu G.A."/>
            <person name="Ha C.M."/>
            <person name="Edsinger-Gonzales E."/>
            <person name="Grimwood J."/>
            <person name="Schmutz J."/>
            <person name="Rabbi I.Y."/>
            <person name="Egesi C."/>
            <person name="Nauluvula P."/>
            <person name="Lebot V."/>
            <person name="Ndunguru J."/>
            <person name="Mkamilo G."/>
            <person name="Bart R.S."/>
            <person name="Setter T.L."/>
            <person name="Gleadow R.M."/>
            <person name="Kulakow P."/>
            <person name="Ferguson M.E."/>
            <person name="Rounsley S."/>
            <person name="Rokhsar D.S."/>
        </authorList>
    </citation>
    <scope>NUCLEOTIDE SEQUENCE [LARGE SCALE GENOMIC DNA]</scope>
    <source>
        <strain evidence="2">cv. AM560-2</strain>
    </source>
</reference>
<comment type="caution">
    <text evidence="1">The sequence shown here is derived from an EMBL/GenBank/DDBJ whole genome shotgun (WGS) entry which is preliminary data.</text>
</comment>
<dbReference type="Proteomes" id="UP000091857">
    <property type="component" value="Chromosome 4"/>
</dbReference>
<protein>
    <submittedName>
        <fullName evidence="1">Uncharacterized protein</fullName>
    </submittedName>
</protein>